<feature type="domain" description="WDR36/Utp21 N-terminal" evidence="6">
    <location>
        <begin position="65"/>
        <end position="368"/>
    </location>
</feature>
<keyword evidence="8" id="KW-1185">Reference proteome</keyword>
<dbReference type="Gene3D" id="2.130.10.10">
    <property type="entry name" value="YVTN repeat-like/Quinoprotein amine dehydrogenase"/>
    <property type="match status" value="2"/>
</dbReference>
<feature type="compositionally biased region" description="Polar residues" evidence="4">
    <location>
        <begin position="882"/>
        <end position="903"/>
    </location>
</feature>
<evidence type="ECO:0000256" key="3">
    <source>
        <dbReference type="PROSITE-ProRule" id="PRU00221"/>
    </source>
</evidence>
<evidence type="ECO:0000256" key="1">
    <source>
        <dbReference type="ARBA" id="ARBA00022574"/>
    </source>
</evidence>
<dbReference type="InterPro" id="IPR036322">
    <property type="entry name" value="WD40_repeat_dom_sf"/>
</dbReference>
<dbReference type="PROSITE" id="PS00678">
    <property type="entry name" value="WD_REPEATS_1"/>
    <property type="match status" value="1"/>
</dbReference>
<dbReference type="GO" id="GO:0032040">
    <property type="term" value="C:small-subunit processome"/>
    <property type="evidence" value="ECO:0007669"/>
    <property type="project" value="EnsemblFungi"/>
</dbReference>
<evidence type="ECO:0000259" key="6">
    <source>
        <dbReference type="Pfam" id="PF25171"/>
    </source>
</evidence>
<feature type="domain" description="WDR36/Utp21 C-terminal" evidence="5">
    <location>
        <begin position="809"/>
        <end position="1037"/>
    </location>
</feature>
<dbReference type="SMART" id="SM00320">
    <property type="entry name" value="WD40"/>
    <property type="match status" value="9"/>
</dbReference>
<dbReference type="VEuPathDB" id="FungiDB:ASPZODRAFT_69675"/>
<dbReference type="EMBL" id="KV878345">
    <property type="protein sequence ID" value="OJJ45539.1"/>
    <property type="molecule type" value="Genomic_DNA"/>
</dbReference>
<feature type="region of interest" description="Disordered" evidence="4">
    <location>
        <begin position="432"/>
        <end position="452"/>
    </location>
</feature>
<dbReference type="PANTHER" id="PTHR22840:SF12">
    <property type="entry name" value="WD REPEAT-CONTAINING PROTEIN 36"/>
    <property type="match status" value="1"/>
</dbReference>
<dbReference type="SUPFAM" id="SSF50978">
    <property type="entry name" value="WD40 repeat-like"/>
    <property type="match status" value="1"/>
</dbReference>
<feature type="repeat" description="WD" evidence="3">
    <location>
        <begin position="594"/>
        <end position="635"/>
    </location>
</feature>
<evidence type="ECO:0000259" key="5">
    <source>
        <dbReference type="Pfam" id="PF04192"/>
    </source>
</evidence>
<dbReference type="InterPro" id="IPR001680">
    <property type="entry name" value="WD40_rpt"/>
</dbReference>
<dbReference type="GO" id="GO:0006364">
    <property type="term" value="P:rRNA processing"/>
    <property type="evidence" value="ECO:0007669"/>
    <property type="project" value="EnsemblFungi"/>
</dbReference>
<dbReference type="Proteomes" id="UP000184188">
    <property type="component" value="Unassembled WGS sequence"/>
</dbReference>
<dbReference type="AlphaFoldDB" id="A0A1L9SED3"/>
<dbReference type="STRING" id="1073090.A0A1L9SED3"/>
<protein>
    <submittedName>
        <fullName evidence="7">Uncharacterized protein</fullName>
    </submittedName>
</protein>
<organism evidence="7 8">
    <name type="scientific">Penicilliopsis zonata CBS 506.65</name>
    <dbReference type="NCBI Taxonomy" id="1073090"/>
    <lineage>
        <taxon>Eukaryota</taxon>
        <taxon>Fungi</taxon>
        <taxon>Dikarya</taxon>
        <taxon>Ascomycota</taxon>
        <taxon>Pezizomycotina</taxon>
        <taxon>Eurotiomycetes</taxon>
        <taxon>Eurotiomycetidae</taxon>
        <taxon>Eurotiales</taxon>
        <taxon>Aspergillaceae</taxon>
        <taxon>Penicilliopsis</taxon>
    </lineage>
</organism>
<dbReference type="PROSITE" id="PS50082">
    <property type="entry name" value="WD_REPEATS_2"/>
    <property type="match status" value="2"/>
</dbReference>
<feature type="region of interest" description="Disordered" evidence="4">
    <location>
        <begin position="1"/>
        <end position="32"/>
    </location>
</feature>
<proteinExistence type="predicted"/>
<name>A0A1L9SED3_9EURO</name>
<dbReference type="Pfam" id="PF25168">
    <property type="entry name" value="Beta-prop_WDR36-Utp21_2nd"/>
    <property type="match status" value="1"/>
</dbReference>
<dbReference type="GeneID" id="34616061"/>
<keyword evidence="1 3" id="KW-0853">WD repeat</keyword>
<keyword evidence="2" id="KW-0677">Repeat</keyword>
<dbReference type="OrthoDB" id="10250769at2759"/>
<dbReference type="InterPro" id="IPR015943">
    <property type="entry name" value="WD40/YVTN_repeat-like_dom_sf"/>
</dbReference>
<evidence type="ECO:0000256" key="4">
    <source>
        <dbReference type="SAM" id="MobiDB-lite"/>
    </source>
</evidence>
<dbReference type="GO" id="GO:0034388">
    <property type="term" value="C:Pwp2p-containing subcomplex of 90S preribosome"/>
    <property type="evidence" value="ECO:0007669"/>
    <property type="project" value="EnsemblFungi"/>
</dbReference>
<accession>A0A1L9SED3</accession>
<reference evidence="8" key="1">
    <citation type="journal article" date="2017" name="Genome Biol.">
        <title>Comparative genomics reveals high biological diversity and specific adaptations in the industrially and medically important fungal genus Aspergillus.</title>
        <authorList>
            <person name="de Vries R.P."/>
            <person name="Riley R."/>
            <person name="Wiebenga A."/>
            <person name="Aguilar-Osorio G."/>
            <person name="Amillis S."/>
            <person name="Uchima C.A."/>
            <person name="Anderluh G."/>
            <person name="Asadollahi M."/>
            <person name="Askin M."/>
            <person name="Barry K."/>
            <person name="Battaglia E."/>
            <person name="Bayram O."/>
            <person name="Benocci T."/>
            <person name="Braus-Stromeyer S.A."/>
            <person name="Caldana C."/>
            <person name="Canovas D."/>
            <person name="Cerqueira G.C."/>
            <person name="Chen F."/>
            <person name="Chen W."/>
            <person name="Choi C."/>
            <person name="Clum A."/>
            <person name="Dos Santos R.A."/>
            <person name="Damasio A.R."/>
            <person name="Diallinas G."/>
            <person name="Emri T."/>
            <person name="Fekete E."/>
            <person name="Flipphi M."/>
            <person name="Freyberg S."/>
            <person name="Gallo A."/>
            <person name="Gournas C."/>
            <person name="Habgood R."/>
            <person name="Hainaut M."/>
            <person name="Harispe M.L."/>
            <person name="Henrissat B."/>
            <person name="Hilden K.S."/>
            <person name="Hope R."/>
            <person name="Hossain A."/>
            <person name="Karabika E."/>
            <person name="Karaffa L."/>
            <person name="Karanyi Z."/>
            <person name="Krasevec N."/>
            <person name="Kuo A."/>
            <person name="Kusch H."/>
            <person name="LaButti K."/>
            <person name="Lagendijk E.L."/>
            <person name="Lapidus A."/>
            <person name="Levasseur A."/>
            <person name="Lindquist E."/>
            <person name="Lipzen A."/>
            <person name="Logrieco A.F."/>
            <person name="MacCabe A."/>
            <person name="Maekelae M.R."/>
            <person name="Malavazi I."/>
            <person name="Melin P."/>
            <person name="Meyer V."/>
            <person name="Mielnichuk N."/>
            <person name="Miskei M."/>
            <person name="Molnar A.P."/>
            <person name="Mule G."/>
            <person name="Ngan C.Y."/>
            <person name="Orejas M."/>
            <person name="Orosz E."/>
            <person name="Ouedraogo J.P."/>
            <person name="Overkamp K.M."/>
            <person name="Park H.-S."/>
            <person name="Perrone G."/>
            <person name="Piumi F."/>
            <person name="Punt P.J."/>
            <person name="Ram A.F."/>
            <person name="Ramon A."/>
            <person name="Rauscher S."/>
            <person name="Record E."/>
            <person name="Riano-Pachon D.M."/>
            <person name="Robert V."/>
            <person name="Roehrig J."/>
            <person name="Ruller R."/>
            <person name="Salamov A."/>
            <person name="Salih N.S."/>
            <person name="Samson R.A."/>
            <person name="Sandor E."/>
            <person name="Sanguinetti M."/>
            <person name="Schuetze T."/>
            <person name="Sepcic K."/>
            <person name="Shelest E."/>
            <person name="Sherlock G."/>
            <person name="Sophianopoulou V."/>
            <person name="Squina F.M."/>
            <person name="Sun H."/>
            <person name="Susca A."/>
            <person name="Todd R.B."/>
            <person name="Tsang A."/>
            <person name="Unkles S.E."/>
            <person name="van de Wiele N."/>
            <person name="van Rossen-Uffink D."/>
            <person name="Oliveira J.V."/>
            <person name="Vesth T.C."/>
            <person name="Visser J."/>
            <person name="Yu J.-H."/>
            <person name="Zhou M."/>
            <person name="Andersen M.R."/>
            <person name="Archer D.B."/>
            <person name="Baker S.E."/>
            <person name="Benoit I."/>
            <person name="Brakhage A.A."/>
            <person name="Braus G.H."/>
            <person name="Fischer R."/>
            <person name="Frisvad J.C."/>
            <person name="Goldman G.H."/>
            <person name="Houbraken J."/>
            <person name="Oakley B."/>
            <person name="Pocsi I."/>
            <person name="Scazzocchio C."/>
            <person name="Seiboth B."/>
            <person name="vanKuyk P.A."/>
            <person name="Wortman J."/>
            <person name="Dyer P.S."/>
            <person name="Grigoriev I.V."/>
        </authorList>
    </citation>
    <scope>NUCLEOTIDE SEQUENCE [LARGE SCALE GENOMIC DNA]</scope>
    <source>
        <strain evidence="8">CBS 506.65</strain>
    </source>
</reference>
<evidence type="ECO:0000313" key="8">
    <source>
        <dbReference type="Proteomes" id="UP000184188"/>
    </source>
</evidence>
<dbReference type="InterPro" id="IPR011047">
    <property type="entry name" value="Quinoprotein_ADH-like_sf"/>
</dbReference>
<dbReference type="InterPro" id="IPR019775">
    <property type="entry name" value="WD40_repeat_CS"/>
</dbReference>
<sequence>MPALTSEDLGQPLAKRQKRTEDEASQSSRLPGSKIFSPFRTLGLVSSTAVPFTSTRLGKSTFQLTTSVGRVLQTYDVRRGLHLVFLSRPQTPDVITATFAWQDKVFAAWGSQRGDAPGGVWVFKRGKKVAALAASLELNEPIDQLLVFGSWVVGCTKSRIEVWKSDSYEHYTTLRPVQAGEFADDYHYTGKMCNMPTYLNKIFIGRSDGGVDIWNVRTGKLLHSILPPPDAGAVTALEPAPVLSFLAIAHKSGALSIYNVEVDQPILSLRGAPSGNSPITSIAFRGDDRGAGHDGKEAGVMATTSLDSGDITLWDLNRGGRVTGVLRGAHLVSGGQSGSIINNIEFLDGQPILVSSGIDNSLRTWIFDETLFSPIPKPLHARRGHSALVTAITFPSAPSEGSEFGGKWLLSASKDCSLWGFSLRKDSQNAELSQGQIEHKAKKSDPSATTRLESKNVSEVTCIACSLNRDGGMAVTTTGPIWSNSKLTNTDASTTTGWESVITSHRGDKYARTWFWGKKKAGRWVFETGDSTEVKSVAISPCGTFAVIGSAGGYVDMFNLQSGAHRRQFPPRSPSGSRIPTTDKLRADSLKLGKARHTKAVTGLMIDGLNRTVISCGLDGKVKFWDFLSGNLLDELDWSSTTAITGLRFSSTSELVAFSCDDLSIRVVDIETRKLVRELWGCVGQVNDFTFSNDGRWIIAASMDSIIRVWDLPTGHLVDAFRVSSTCTALAMSATGEFLATAHADSIGVNIWNNRSLFMPVSTRSVENEDLSEIEAPTVSGEIGTGIIEAAFGEEQNEDDKDGPVLSPEQLARDLVTLSVVPRSRWQTLLNLDVIKERNKPKEAPKAPEKAPFFLPSLITSNTPVSGSDNQALKLDADPAHSVQTTGAERSQVQRLQNGKGQNAHTSRFTILLHAGHSSGNYEPFVEHLKSLPPAKADVEIRSLDPQIGAESNELLDFVVALTGHLKLRKDFELVNAWMSVFLRVHADIIRKCSIEKGLHSRAIADALADWSNEQQQEAKRLAQLMGYCRGVVGFLRSAR</sequence>
<feature type="region of interest" description="Disordered" evidence="4">
    <location>
        <begin position="880"/>
        <end position="903"/>
    </location>
</feature>
<dbReference type="RefSeq" id="XP_022580049.1">
    <property type="nucleotide sequence ID" value="XM_022729597.1"/>
</dbReference>
<dbReference type="InterPro" id="IPR059157">
    <property type="entry name" value="WDR36-Utp21_N"/>
</dbReference>
<dbReference type="SUPFAM" id="SSF50998">
    <property type="entry name" value="Quinoprotein alcohol dehydrogenase-like"/>
    <property type="match status" value="1"/>
</dbReference>
<dbReference type="Pfam" id="PF04192">
    <property type="entry name" value="Utp21"/>
    <property type="match status" value="1"/>
</dbReference>
<dbReference type="PROSITE" id="PS50294">
    <property type="entry name" value="WD_REPEATS_REGION"/>
    <property type="match status" value="1"/>
</dbReference>
<dbReference type="PANTHER" id="PTHR22840">
    <property type="entry name" value="WD REPEAT-CONTAINING PROTEIN 36"/>
    <property type="match status" value="1"/>
</dbReference>
<evidence type="ECO:0000313" key="7">
    <source>
        <dbReference type="EMBL" id="OJJ45539.1"/>
    </source>
</evidence>
<gene>
    <name evidence="7" type="ORF">ASPZODRAFT_69675</name>
</gene>
<dbReference type="InterPro" id="IPR007319">
    <property type="entry name" value="WDR36/Utp21_C"/>
</dbReference>
<evidence type="ECO:0000256" key="2">
    <source>
        <dbReference type="ARBA" id="ARBA00022737"/>
    </source>
</evidence>
<dbReference type="Pfam" id="PF25171">
    <property type="entry name" value="Beta-prop_WDR36-Utp21_1st"/>
    <property type="match status" value="1"/>
</dbReference>
<feature type="repeat" description="WD" evidence="3">
    <location>
        <begin position="679"/>
        <end position="720"/>
    </location>
</feature>